<accession>A0ABD2BIJ7</accession>
<dbReference type="Proteomes" id="UP001607303">
    <property type="component" value="Unassembled WGS sequence"/>
</dbReference>
<dbReference type="AlphaFoldDB" id="A0ABD2BIJ7"/>
<sequence length="369" mass="41707">MEVCSATRTLRRTCPVTYYSSEDRETTRHSVHLKLRLPCRNKQTNIVRATSCFNNLETLQAVKAKGPREARLEWELGYPEYTASNIKASNGQPRGETTDLDRYSHGLQQPAMGHVVLGSYSNKKEKHAFLLSKNFSCGENITIKSLDLPPDIQPSDVTDMRNHRCTPHKYPFATTNSIVEPMAVKRPTNRARELRDPRETYRTNPLVIILGFFRTGINIHSLRKGIGLYFSGMRDLFLGTQQRKSLHGPSSTKFDLFASVPDYRLNGRLRSKLIQTPRRPPCKGIVSVASAQGRNFLSDKLGETSLVEQSSSKLDYLAFSIIEGNPRNRAAAACNTPTLHSQLRDSVAFTKFRKARGRQNEEKIDHINT</sequence>
<name>A0ABD2BIJ7_VESMC</name>
<reference evidence="1 2" key="1">
    <citation type="journal article" date="2024" name="Ann. Entomol. Soc. Am.">
        <title>Genomic analyses of the southern and eastern yellowjacket wasps (Hymenoptera: Vespidae) reveal evolutionary signatures of social life.</title>
        <authorList>
            <person name="Catto M.A."/>
            <person name="Caine P.B."/>
            <person name="Orr S.E."/>
            <person name="Hunt B.G."/>
            <person name="Goodisman M.A.D."/>
        </authorList>
    </citation>
    <scope>NUCLEOTIDE SEQUENCE [LARGE SCALE GENOMIC DNA]</scope>
    <source>
        <strain evidence="1">232</strain>
        <tissue evidence="1">Head and thorax</tissue>
    </source>
</reference>
<gene>
    <name evidence="1" type="ORF">V1477_014818</name>
</gene>
<protein>
    <submittedName>
        <fullName evidence="1">Uncharacterized protein</fullName>
    </submittedName>
</protein>
<comment type="caution">
    <text evidence="1">The sequence shown here is derived from an EMBL/GenBank/DDBJ whole genome shotgun (WGS) entry which is preliminary data.</text>
</comment>
<evidence type="ECO:0000313" key="1">
    <source>
        <dbReference type="EMBL" id="KAL2732577.1"/>
    </source>
</evidence>
<keyword evidence="2" id="KW-1185">Reference proteome</keyword>
<proteinExistence type="predicted"/>
<organism evidence="1 2">
    <name type="scientific">Vespula maculifrons</name>
    <name type="common">Eastern yellow jacket</name>
    <name type="synonym">Wasp</name>
    <dbReference type="NCBI Taxonomy" id="7453"/>
    <lineage>
        <taxon>Eukaryota</taxon>
        <taxon>Metazoa</taxon>
        <taxon>Ecdysozoa</taxon>
        <taxon>Arthropoda</taxon>
        <taxon>Hexapoda</taxon>
        <taxon>Insecta</taxon>
        <taxon>Pterygota</taxon>
        <taxon>Neoptera</taxon>
        <taxon>Endopterygota</taxon>
        <taxon>Hymenoptera</taxon>
        <taxon>Apocrita</taxon>
        <taxon>Aculeata</taxon>
        <taxon>Vespoidea</taxon>
        <taxon>Vespidae</taxon>
        <taxon>Vespinae</taxon>
        <taxon>Vespula</taxon>
    </lineage>
</organism>
<dbReference type="EMBL" id="JAYRBN010000075">
    <property type="protein sequence ID" value="KAL2732577.1"/>
    <property type="molecule type" value="Genomic_DNA"/>
</dbReference>
<evidence type="ECO:0000313" key="2">
    <source>
        <dbReference type="Proteomes" id="UP001607303"/>
    </source>
</evidence>